<name>X1KQM1_9ZZZZ</name>
<dbReference type="SUPFAM" id="SSF53822">
    <property type="entry name" value="Periplasmic binding protein-like I"/>
    <property type="match status" value="1"/>
</dbReference>
<dbReference type="InterPro" id="IPR051010">
    <property type="entry name" value="BCAA_transport"/>
</dbReference>
<proteinExistence type="predicted"/>
<organism evidence="3">
    <name type="scientific">marine sediment metagenome</name>
    <dbReference type="NCBI Taxonomy" id="412755"/>
    <lineage>
        <taxon>unclassified sequences</taxon>
        <taxon>metagenomes</taxon>
        <taxon>ecological metagenomes</taxon>
    </lineage>
</organism>
<keyword evidence="1" id="KW-0732">Signal</keyword>
<dbReference type="PANTHER" id="PTHR30483:SF6">
    <property type="entry name" value="PERIPLASMIC BINDING PROTEIN OF ABC TRANSPORTER FOR NATURAL AMINO ACIDS"/>
    <property type="match status" value="1"/>
</dbReference>
<protein>
    <recommendedName>
        <fullName evidence="2">Leucine-binding protein domain-containing protein</fullName>
    </recommendedName>
</protein>
<accession>X1KQM1</accession>
<evidence type="ECO:0000256" key="1">
    <source>
        <dbReference type="ARBA" id="ARBA00022729"/>
    </source>
</evidence>
<reference evidence="3" key="1">
    <citation type="journal article" date="2014" name="Front. Microbiol.">
        <title>High frequency of phylogenetically diverse reductive dehalogenase-homologous genes in deep subseafloor sedimentary metagenomes.</title>
        <authorList>
            <person name="Kawai M."/>
            <person name="Futagami T."/>
            <person name="Toyoda A."/>
            <person name="Takaki Y."/>
            <person name="Nishi S."/>
            <person name="Hori S."/>
            <person name="Arai W."/>
            <person name="Tsubouchi T."/>
            <person name="Morono Y."/>
            <person name="Uchiyama I."/>
            <person name="Ito T."/>
            <person name="Fujiyama A."/>
            <person name="Inagaki F."/>
            <person name="Takami H."/>
        </authorList>
    </citation>
    <scope>NUCLEOTIDE SEQUENCE</scope>
    <source>
        <strain evidence="3">Expedition CK06-06</strain>
    </source>
</reference>
<gene>
    <name evidence="3" type="ORF">S06H3_12672</name>
</gene>
<dbReference type="InterPro" id="IPR028081">
    <property type="entry name" value="Leu-bd"/>
</dbReference>
<comment type="caution">
    <text evidence="3">The sequence shown here is derived from an EMBL/GenBank/DDBJ whole genome shotgun (WGS) entry which is preliminary data.</text>
</comment>
<feature type="non-terminal residue" evidence="3">
    <location>
        <position position="1"/>
    </location>
</feature>
<dbReference type="CDD" id="cd06347">
    <property type="entry name" value="PBP1_ABC_LivK_ligand_binding-like"/>
    <property type="match status" value="1"/>
</dbReference>
<sequence>PVKMVLVDNRSEKVEAANAVARLIDYEGAVVVVGTYGSACAIPGSEVANNARIPYIGCSPTNPLVTVGKPYAFRVCFIDPYQGGAAAKFAIEQLGAENTVIIQDIASDYSVGLSKFYREAFIEVKGPDAILEVSNFATGDQDFTAQLTSAKTKNPDVIFIPCAAYGEAALMIKQGREMGIEVPFLGGDTWEAPEFLEVAGEAAEDTYYTTHFDPAAKTTTKAVAFCTAFEEKYGRPPSAFAALGYDAYCRAIDAIEEAGSTDGEAIREALAASKDWEAVTGMITFDENGDPLKAVIVRTIKNGAVQYVTSIRP</sequence>
<evidence type="ECO:0000313" key="3">
    <source>
        <dbReference type="EMBL" id="GAI09392.1"/>
    </source>
</evidence>
<evidence type="ECO:0000259" key="2">
    <source>
        <dbReference type="Pfam" id="PF13458"/>
    </source>
</evidence>
<dbReference type="EMBL" id="BARV01006194">
    <property type="protein sequence ID" value="GAI09392.1"/>
    <property type="molecule type" value="Genomic_DNA"/>
</dbReference>
<dbReference type="PANTHER" id="PTHR30483">
    <property type="entry name" value="LEUCINE-SPECIFIC-BINDING PROTEIN"/>
    <property type="match status" value="1"/>
</dbReference>
<dbReference type="AlphaFoldDB" id="X1KQM1"/>
<dbReference type="InterPro" id="IPR028082">
    <property type="entry name" value="Peripla_BP_I"/>
</dbReference>
<dbReference type="Pfam" id="PF13458">
    <property type="entry name" value="Peripla_BP_6"/>
    <property type="match status" value="1"/>
</dbReference>
<dbReference type="Gene3D" id="3.40.50.2300">
    <property type="match status" value="2"/>
</dbReference>
<feature type="domain" description="Leucine-binding protein" evidence="2">
    <location>
        <begin position="1"/>
        <end position="302"/>
    </location>
</feature>